<sequence length="497" mass="52583">MKKPLLTLIAATAIGTASLLQPAVPQVNAASLSQVSQTELAEAGALRPALEKLIEAGVIAGYEDGTIKPNRPMTRSEFAKVATSAFGLQPKADGQPLPADVSADEWYAPYVRAMLDSGWTLGANGKFQPTTPITQEEIVANIGRLINKKPSIVQLWTESYNANKPVTRAEAARWVSDALPHIPSPSAEVTGVKALNAITLEVTFSAPLTAADVSLDQAKKNFAFDNGMALLNVPQLKTGARATYIVPVTVQKPGATYTLTYKGKTAGTFEASDYKLKVATVAQVTNDTFELESFRTDGTVDYGYVVEAYYGSRGGQELVLGDGYDVGGTTYDILSSMRDKSVTITPEGGQPIVAKYVPFTQATDGRQAPKFRLPAGESLKPGVTYTVTSDWSTIRDNGFTAREIAPLAIQSASAASETAVAVTLTQDPKDELFAGRSVTLTAADGTTLTATYRFTSRKGATGTFDLANGVKLAPKTTYKLAPAGGWATADNVTVTTN</sequence>
<comment type="caution">
    <text evidence="3">The sequence shown here is derived from an EMBL/GenBank/DDBJ whole genome shotgun (WGS) entry which is preliminary data.</text>
</comment>
<organism evidence="3 4">
    <name type="scientific">Paenibacillus flagellatus</name>
    <dbReference type="NCBI Taxonomy" id="2211139"/>
    <lineage>
        <taxon>Bacteria</taxon>
        <taxon>Bacillati</taxon>
        <taxon>Bacillota</taxon>
        <taxon>Bacilli</taxon>
        <taxon>Bacillales</taxon>
        <taxon>Paenibacillaceae</taxon>
        <taxon>Paenibacillus</taxon>
    </lineage>
</organism>
<dbReference type="Gene3D" id="2.60.40.1220">
    <property type="match status" value="1"/>
</dbReference>
<feature type="domain" description="SLH" evidence="2">
    <location>
        <begin position="33"/>
        <end position="96"/>
    </location>
</feature>
<dbReference type="Pfam" id="PF00395">
    <property type="entry name" value="SLH"/>
    <property type="match status" value="2"/>
</dbReference>
<dbReference type="PROSITE" id="PS51272">
    <property type="entry name" value="SLH"/>
    <property type="match status" value="2"/>
</dbReference>
<accession>A0A2V5KCC6</accession>
<reference evidence="3 4" key="1">
    <citation type="submission" date="2018-05" db="EMBL/GenBank/DDBJ databases">
        <title>Paenibacillus flagellatus sp. nov., isolated from selenium mineral soil.</title>
        <authorList>
            <person name="Dai X."/>
        </authorList>
    </citation>
    <scope>NUCLEOTIDE SEQUENCE [LARGE SCALE GENOMIC DNA]</scope>
    <source>
        <strain evidence="3 4">DXL2</strain>
    </source>
</reference>
<dbReference type="RefSeq" id="WP_110839615.1">
    <property type="nucleotide sequence ID" value="NZ_QJVJ01000003.1"/>
</dbReference>
<keyword evidence="1" id="KW-0732">Signal</keyword>
<gene>
    <name evidence="3" type="ORF">DLM86_08850</name>
</gene>
<evidence type="ECO:0000313" key="4">
    <source>
        <dbReference type="Proteomes" id="UP000247476"/>
    </source>
</evidence>
<evidence type="ECO:0000313" key="3">
    <source>
        <dbReference type="EMBL" id="PYI55814.1"/>
    </source>
</evidence>
<dbReference type="AlphaFoldDB" id="A0A2V5KCC6"/>
<dbReference type="Proteomes" id="UP000247476">
    <property type="component" value="Unassembled WGS sequence"/>
</dbReference>
<proteinExistence type="predicted"/>
<dbReference type="OrthoDB" id="2364568at2"/>
<keyword evidence="4" id="KW-1185">Reference proteome</keyword>
<protein>
    <recommendedName>
        <fullName evidence="2">SLH domain-containing protein</fullName>
    </recommendedName>
</protein>
<dbReference type="EMBL" id="QJVJ01000003">
    <property type="protein sequence ID" value="PYI55814.1"/>
    <property type="molecule type" value="Genomic_DNA"/>
</dbReference>
<evidence type="ECO:0000256" key="1">
    <source>
        <dbReference type="ARBA" id="ARBA00022729"/>
    </source>
</evidence>
<evidence type="ECO:0000259" key="2">
    <source>
        <dbReference type="PROSITE" id="PS51272"/>
    </source>
</evidence>
<feature type="domain" description="SLH" evidence="2">
    <location>
        <begin position="98"/>
        <end position="156"/>
    </location>
</feature>
<dbReference type="InterPro" id="IPR001119">
    <property type="entry name" value="SLH_dom"/>
</dbReference>
<name>A0A2V5KCC6_9BACL</name>
<dbReference type="InterPro" id="IPR014755">
    <property type="entry name" value="Cu-Rt/internalin_Ig-like"/>
</dbReference>